<name>A0ABX7CBY6_9HYPH</name>
<proteinExistence type="predicted"/>
<organism evidence="1 2">
    <name type="scientific">Devosia rhizoryzae</name>
    <dbReference type="NCBI Taxonomy" id="2774137"/>
    <lineage>
        <taxon>Bacteria</taxon>
        <taxon>Pseudomonadati</taxon>
        <taxon>Pseudomonadota</taxon>
        <taxon>Alphaproteobacteria</taxon>
        <taxon>Hyphomicrobiales</taxon>
        <taxon>Devosiaceae</taxon>
        <taxon>Devosia</taxon>
    </lineage>
</organism>
<sequence>MAKDRLFLIEPGFNAADREDGPFVCPFCNQVEGLLASFPDRARNLEITRAPFARPRQQVVALVGEHNQALPLLIFGEDAPADAKHFAELSFVADTGRILELLAERHGFPNLFRPAPPAAAKVA</sequence>
<reference evidence="1 2" key="1">
    <citation type="submission" date="2021-01" db="EMBL/GenBank/DDBJ databases">
        <title>Genome seq and assembly of Devosia sp. LEGU1.</title>
        <authorList>
            <person name="Chhetri G."/>
        </authorList>
    </citation>
    <scope>NUCLEOTIDE SEQUENCE [LARGE SCALE GENOMIC DNA]</scope>
    <source>
        <strain evidence="1 2">LEGU1</strain>
    </source>
</reference>
<evidence type="ECO:0000313" key="1">
    <source>
        <dbReference type="EMBL" id="QQR41207.1"/>
    </source>
</evidence>
<dbReference type="Pfam" id="PF11287">
    <property type="entry name" value="DUF3088"/>
    <property type="match status" value="1"/>
</dbReference>
<evidence type="ECO:0000313" key="2">
    <source>
        <dbReference type="Proteomes" id="UP000595857"/>
    </source>
</evidence>
<keyword evidence="2" id="KW-1185">Reference proteome</keyword>
<gene>
    <name evidence="1" type="ORF">JI748_11995</name>
</gene>
<dbReference type="EMBL" id="CP068046">
    <property type="protein sequence ID" value="QQR41207.1"/>
    <property type="molecule type" value="Genomic_DNA"/>
</dbReference>
<dbReference type="InterPro" id="IPR021439">
    <property type="entry name" value="DUF3088"/>
</dbReference>
<dbReference type="RefSeq" id="WP_201637281.1">
    <property type="nucleotide sequence ID" value="NZ_CP068046.1"/>
</dbReference>
<dbReference type="Proteomes" id="UP000595857">
    <property type="component" value="Chromosome"/>
</dbReference>
<protein>
    <submittedName>
        <fullName evidence="1">DUF3088 domain-containing protein</fullName>
    </submittedName>
</protein>
<accession>A0ABX7CBY6</accession>